<dbReference type="PRINTS" id="PR00455">
    <property type="entry name" value="HTHTETR"/>
</dbReference>
<name>A0A8J4AJF2_9ACTN</name>
<keyword evidence="1 2" id="KW-0238">DNA-binding</keyword>
<evidence type="ECO:0000313" key="4">
    <source>
        <dbReference type="EMBL" id="GIL30837.1"/>
    </source>
</evidence>
<evidence type="ECO:0000256" key="1">
    <source>
        <dbReference type="ARBA" id="ARBA00023125"/>
    </source>
</evidence>
<dbReference type="Gene3D" id="1.10.357.10">
    <property type="entry name" value="Tetracycline Repressor, domain 2"/>
    <property type="match status" value="1"/>
</dbReference>
<dbReference type="SUPFAM" id="SSF48498">
    <property type="entry name" value="Tetracyclin repressor-like, C-terminal domain"/>
    <property type="match status" value="1"/>
</dbReference>
<evidence type="ECO:0000313" key="5">
    <source>
        <dbReference type="Proteomes" id="UP000614996"/>
    </source>
</evidence>
<dbReference type="EMBL" id="BOPO01000127">
    <property type="protein sequence ID" value="GIL30837.1"/>
    <property type="molecule type" value="Genomic_DNA"/>
</dbReference>
<dbReference type="GO" id="GO:0003700">
    <property type="term" value="F:DNA-binding transcription factor activity"/>
    <property type="evidence" value="ECO:0007669"/>
    <property type="project" value="TreeGrafter"/>
</dbReference>
<dbReference type="Proteomes" id="UP000614996">
    <property type="component" value="Unassembled WGS sequence"/>
</dbReference>
<dbReference type="Gene3D" id="1.10.10.60">
    <property type="entry name" value="Homeodomain-like"/>
    <property type="match status" value="1"/>
</dbReference>
<organism evidence="4 5">
    <name type="scientific">Actinocatenispora comari</name>
    <dbReference type="NCBI Taxonomy" id="2807577"/>
    <lineage>
        <taxon>Bacteria</taxon>
        <taxon>Bacillati</taxon>
        <taxon>Actinomycetota</taxon>
        <taxon>Actinomycetes</taxon>
        <taxon>Micromonosporales</taxon>
        <taxon>Micromonosporaceae</taxon>
        <taxon>Actinocatenispora</taxon>
    </lineage>
</organism>
<dbReference type="InterPro" id="IPR041678">
    <property type="entry name" value="TetR_C_16"/>
</dbReference>
<dbReference type="PANTHER" id="PTHR30055">
    <property type="entry name" value="HTH-TYPE TRANSCRIPTIONAL REGULATOR RUTR"/>
    <property type="match status" value="1"/>
</dbReference>
<dbReference type="PANTHER" id="PTHR30055:SF235">
    <property type="entry name" value="TRANSCRIPTIONAL REGULATORY PROTEIN"/>
    <property type="match status" value="1"/>
</dbReference>
<sequence length="200" mass="21240">MAFTERSAAARRAILAAARDSFATTGYEQSTIRSIAAAAGVHSSMVIRYFGSKSELFVATVADEAPVPEVGDLDDFGARFARRFVEYWEGSHCTGPGALLRVAPTHPDHAAQVQAVFDRLIADPVRAALADDPDVERRVALLVATAVGFVYTRHILRLEPIASLPPAALIPALAGTLQAHLTGALDEPPGAGRDQGRGRE</sequence>
<dbReference type="RefSeq" id="WP_207128418.1">
    <property type="nucleotide sequence ID" value="NZ_BOPO01000127.1"/>
</dbReference>
<dbReference type="Pfam" id="PF17920">
    <property type="entry name" value="TetR_C_16"/>
    <property type="match status" value="1"/>
</dbReference>
<dbReference type="InterPro" id="IPR050109">
    <property type="entry name" value="HTH-type_TetR-like_transc_reg"/>
</dbReference>
<feature type="DNA-binding region" description="H-T-H motif" evidence="2">
    <location>
        <begin position="31"/>
        <end position="50"/>
    </location>
</feature>
<protein>
    <submittedName>
        <fullName evidence="4">TetR family transcriptional regulator</fullName>
    </submittedName>
</protein>
<dbReference type="Pfam" id="PF00440">
    <property type="entry name" value="TetR_N"/>
    <property type="match status" value="1"/>
</dbReference>
<dbReference type="AlphaFoldDB" id="A0A8J4AJF2"/>
<accession>A0A8J4AJF2</accession>
<reference evidence="5" key="1">
    <citation type="journal article" date="2021" name="Int. J. Syst. Evol. Microbiol.">
        <title>Actinocatenispora comari sp. nov., an endophytic actinomycete isolated from aerial parts of Comarum salesowianum.</title>
        <authorList>
            <person name="Oyunbileg N."/>
            <person name="Iizaka Y."/>
            <person name="Hamada M."/>
            <person name="Davaapurev B.O."/>
            <person name="Fukumoto A."/>
            <person name="Tsetseg B."/>
            <person name="Kato F."/>
            <person name="Tamura T."/>
            <person name="Batkhuu J."/>
            <person name="Anzai Y."/>
        </authorList>
    </citation>
    <scope>NUCLEOTIDE SEQUENCE [LARGE SCALE GENOMIC DNA]</scope>
    <source>
        <strain evidence="5">NUM-2625</strain>
    </source>
</reference>
<dbReference type="InterPro" id="IPR009057">
    <property type="entry name" value="Homeodomain-like_sf"/>
</dbReference>
<gene>
    <name evidence="4" type="ORF">NUM_60910</name>
</gene>
<evidence type="ECO:0000259" key="3">
    <source>
        <dbReference type="PROSITE" id="PS50977"/>
    </source>
</evidence>
<dbReference type="InterPro" id="IPR036271">
    <property type="entry name" value="Tet_transcr_reg_TetR-rel_C_sf"/>
</dbReference>
<dbReference type="PROSITE" id="PS50977">
    <property type="entry name" value="HTH_TETR_2"/>
    <property type="match status" value="1"/>
</dbReference>
<keyword evidence="5" id="KW-1185">Reference proteome</keyword>
<evidence type="ECO:0000256" key="2">
    <source>
        <dbReference type="PROSITE-ProRule" id="PRU00335"/>
    </source>
</evidence>
<dbReference type="SUPFAM" id="SSF46689">
    <property type="entry name" value="Homeodomain-like"/>
    <property type="match status" value="1"/>
</dbReference>
<dbReference type="GO" id="GO:0000976">
    <property type="term" value="F:transcription cis-regulatory region binding"/>
    <property type="evidence" value="ECO:0007669"/>
    <property type="project" value="TreeGrafter"/>
</dbReference>
<comment type="caution">
    <text evidence="4">The sequence shown here is derived from an EMBL/GenBank/DDBJ whole genome shotgun (WGS) entry which is preliminary data.</text>
</comment>
<feature type="domain" description="HTH tetR-type" evidence="3">
    <location>
        <begin position="8"/>
        <end position="68"/>
    </location>
</feature>
<proteinExistence type="predicted"/>
<dbReference type="InterPro" id="IPR001647">
    <property type="entry name" value="HTH_TetR"/>
</dbReference>